<evidence type="ECO:0000256" key="3">
    <source>
        <dbReference type="ARBA" id="ARBA00023186"/>
    </source>
</evidence>
<dbReference type="HAMAP" id="MF_00682">
    <property type="entry name" value="HscB"/>
    <property type="match status" value="1"/>
</dbReference>
<dbReference type="InterPro" id="IPR004640">
    <property type="entry name" value="HscB"/>
</dbReference>
<evidence type="ECO:0000256" key="2">
    <source>
        <dbReference type="ARBA" id="ARBA00017570"/>
    </source>
</evidence>
<dbReference type="GO" id="GO:0051259">
    <property type="term" value="P:protein complex oligomerization"/>
    <property type="evidence" value="ECO:0007669"/>
    <property type="project" value="InterPro"/>
</dbReference>
<dbReference type="GO" id="GO:0051087">
    <property type="term" value="F:protein-folding chaperone binding"/>
    <property type="evidence" value="ECO:0007669"/>
    <property type="project" value="InterPro"/>
</dbReference>
<dbReference type="NCBIfam" id="NF003449">
    <property type="entry name" value="PRK05014.1"/>
    <property type="match status" value="1"/>
</dbReference>
<dbReference type="Gene3D" id="1.20.1280.20">
    <property type="entry name" value="HscB, C-terminal domain"/>
    <property type="match status" value="1"/>
</dbReference>
<dbReference type="SUPFAM" id="SSF46565">
    <property type="entry name" value="Chaperone J-domain"/>
    <property type="match status" value="1"/>
</dbReference>
<dbReference type="SUPFAM" id="SSF47144">
    <property type="entry name" value="HSC20 (HSCB), C-terminal oligomerisation domain"/>
    <property type="match status" value="1"/>
</dbReference>
<dbReference type="GO" id="GO:0044571">
    <property type="term" value="P:[2Fe-2S] cluster assembly"/>
    <property type="evidence" value="ECO:0007669"/>
    <property type="project" value="InterPro"/>
</dbReference>
<dbReference type="AlphaFoldDB" id="A0A1H9JEU5"/>
<dbReference type="PROSITE" id="PS50076">
    <property type="entry name" value="DNAJ_2"/>
    <property type="match status" value="1"/>
</dbReference>
<dbReference type="GO" id="GO:1990230">
    <property type="term" value="C:iron-sulfur cluster transfer complex"/>
    <property type="evidence" value="ECO:0007669"/>
    <property type="project" value="TreeGrafter"/>
</dbReference>
<dbReference type="OrthoDB" id="287587at2"/>
<dbReference type="InterPro" id="IPR001623">
    <property type="entry name" value="DnaJ_domain"/>
</dbReference>
<reference evidence="10" key="1">
    <citation type="submission" date="2016-10" db="EMBL/GenBank/DDBJ databases">
        <authorList>
            <person name="Varghese N."/>
            <person name="Submissions S."/>
        </authorList>
    </citation>
    <scope>NUCLEOTIDE SEQUENCE [LARGE SCALE GENOMIC DNA]</scope>
    <source>
        <strain evidence="10">8N4</strain>
    </source>
</reference>
<dbReference type="InterPro" id="IPR009073">
    <property type="entry name" value="HscB_oligo_C"/>
</dbReference>
<dbReference type="Pfam" id="PF07743">
    <property type="entry name" value="HSCB_C"/>
    <property type="match status" value="1"/>
</dbReference>
<evidence type="ECO:0000256" key="1">
    <source>
        <dbReference type="ARBA" id="ARBA00010476"/>
    </source>
</evidence>
<dbReference type="CDD" id="cd06257">
    <property type="entry name" value="DnaJ"/>
    <property type="match status" value="1"/>
</dbReference>
<protein>
    <recommendedName>
        <fullName evidence="2 7">Co-chaperone protein HscB</fullName>
    </recommendedName>
    <alternativeName>
        <fullName evidence="6 7">Hsc20</fullName>
    </alternativeName>
</protein>
<dbReference type="NCBIfam" id="TIGR00714">
    <property type="entry name" value="hscB"/>
    <property type="match status" value="1"/>
</dbReference>
<comment type="similarity">
    <text evidence="1 7">Belongs to the HscB family.</text>
</comment>
<dbReference type="Proteomes" id="UP000242515">
    <property type="component" value="Unassembled WGS sequence"/>
</dbReference>
<organism evidence="9 10">
    <name type="scientific">Rosenbergiella nectarea</name>
    <dbReference type="NCBI Taxonomy" id="988801"/>
    <lineage>
        <taxon>Bacteria</taxon>
        <taxon>Pseudomonadati</taxon>
        <taxon>Pseudomonadota</taxon>
        <taxon>Gammaproteobacteria</taxon>
        <taxon>Enterobacterales</taxon>
        <taxon>Erwiniaceae</taxon>
        <taxon>Rosenbergiella</taxon>
    </lineage>
</organism>
<dbReference type="PANTHER" id="PTHR14021">
    <property type="entry name" value="IRON-SULFUR CLUSTER CO-CHAPERONE PROTEIN HSCB"/>
    <property type="match status" value="1"/>
</dbReference>
<dbReference type="STRING" id="988801.SAMN05216522_107140"/>
<gene>
    <name evidence="7" type="primary">hscB</name>
    <name evidence="9" type="ORF">SAMN05216522_107140</name>
</gene>
<dbReference type="InterPro" id="IPR036386">
    <property type="entry name" value="HscB_C_sf"/>
</dbReference>
<dbReference type="InterPro" id="IPR036869">
    <property type="entry name" value="J_dom_sf"/>
</dbReference>
<comment type="function">
    <text evidence="4 7">Co-chaperone involved in the maturation of iron-sulfur cluster-containing proteins. Seems to help targeting proteins to be folded toward HscA.</text>
</comment>
<evidence type="ECO:0000256" key="6">
    <source>
        <dbReference type="ARBA" id="ARBA00030734"/>
    </source>
</evidence>
<evidence type="ECO:0000313" key="9">
    <source>
        <dbReference type="EMBL" id="SEQ85267.1"/>
    </source>
</evidence>
<comment type="subunit">
    <text evidence="5 7">Interacts with HscA and stimulates its ATPase activity. Interacts with IscU.</text>
</comment>
<dbReference type="PANTHER" id="PTHR14021:SF15">
    <property type="entry name" value="IRON-SULFUR CLUSTER CO-CHAPERONE PROTEIN HSCB"/>
    <property type="match status" value="1"/>
</dbReference>
<feature type="domain" description="J" evidence="8">
    <location>
        <begin position="2"/>
        <end position="74"/>
    </location>
</feature>
<name>A0A1H9JEU5_9GAMM</name>
<dbReference type="SMART" id="SM00271">
    <property type="entry name" value="DnaJ"/>
    <property type="match status" value="1"/>
</dbReference>
<accession>A0A1H9JEU5</accession>
<keyword evidence="10" id="KW-1185">Reference proteome</keyword>
<dbReference type="EMBL" id="FOGC01000007">
    <property type="protein sequence ID" value="SEQ85267.1"/>
    <property type="molecule type" value="Genomic_DNA"/>
</dbReference>
<evidence type="ECO:0000256" key="7">
    <source>
        <dbReference type="HAMAP-Rule" id="MF_00682"/>
    </source>
</evidence>
<proteinExistence type="inferred from homology"/>
<dbReference type="Gene3D" id="1.10.287.110">
    <property type="entry name" value="DnaJ domain"/>
    <property type="match status" value="1"/>
</dbReference>
<evidence type="ECO:0000313" key="10">
    <source>
        <dbReference type="Proteomes" id="UP000242515"/>
    </source>
</evidence>
<dbReference type="RefSeq" id="WP_092676315.1">
    <property type="nucleotide sequence ID" value="NZ_FOGC01000007.1"/>
</dbReference>
<evidence type="ECO:0000259" key="8">
    <source>
        <dbReference type="PROSITE" id="PS50076"/>
    </source>
</evidence>
<keyword evidence="3 7" id="KW-0143">Chaperone</keyword>
<evidence type="ECO:0000256" key="4">
    <source>
        <dbReference type="ARBA" id="ARBA00025596"/>
    </source>
</evidence>
<dbReference type="GO" id="GO:0006457">
    <property type="term" value="P:protein folding"/>
    <property type="evidence" value="ECO:0007669"/>
    <property type="project" value="UniProtKB-UniRule"/>
</dbReference>
<sequence length="171" mass="19941">MNFFTLFDLPESFTLDTSSLAERYQALQRRYHPDNFATQPEAERLQALTTAANINQGYQALRKPLPRAEYILSLHGFDINNEQHTMHDTEFLMAQLTLRETLETIEQQQDGEALTRFLGDIKQQHKSLMSVVAQQLADQQWPQAADTVRKLRFFTRLAEHAEALEEKWLDF</sequence>
<evidence type="ECO:0000256" key="5">
    <source>
        <dbReference type="ARBA" id="ARBA00025986"/>
    </source>
</evidence>
<dbReference type="GO" id="GO:0001671">
    <property type="term" value="F:ATPase activator activity"/>
    <property type="evidence" value="ECO:0007669"/>
    <property type="project" value="InterPro"/>
</dbReference>